<name>A0A7Y9J369_9ACTN</name>
<dbReference type="RefSeq" id="WP_179755318.1">
    <property type="nucleotide sequence ID" value="NZ_BAAAGN010000013.1"/>
</dbReference>
<dbReference type="Proteomes" id="UP000521922">
    <property type="component" value="Unassembled WGS sequence"/>
</dbReference>
<dbReference type="Pfam" id="PF00795">
    <property type="entry name" value="CN_hydrolase"/>
    <property type="match status" value="1"/>
</dbReference>
<dbReference type="Gene3D" id="3.60.110.10">
    <property type="entry name" value="Carbon-nitrogen hydrolase"/>
    <property type="match status" value="1"/>
</dbReference>
<dbReference type="InterPro" id="IPR036526">
    <property type="entry name" value="C-N_Hydrolase_sf"/>
</dbReference>
<sequence length="313" mass="33532">MNGTDPGPARPLRIGVVQAGGCTEDLAANLEVLAGLVREAARPDGSGQRPDLVLLPELITTPYFCTSRAVDRGGWAQTLPGPATEFFGALARELGVALVWGMYERTPAGVLHNSAVAVDAHGELLRWRDAEGRTHPAYRKLALPANHVGGVDVDEKYFFAPGPAPVVLDLLGTRFACVICYDRSFPEHWALARAMGAEVVLAVVSSLGNRETLFTTELSVRAMESQTFVVAANRAGTEHLNGTSVDYFGRSCVVDPTGRVLAEAPPHQPGHVLRVDLDLADVERTRASFPLGRDRRADVVDLLARLTRGGVPA</sequence>
<dbReference type="EMBL" id="JACCBB010000001">
    <property type="protein sequence ID" value="NYD24728.1"/>
    <property type="molecule type" value="Genomic_DNA"/>
</dbReference>
<dbReference type="AlphaFoldDB" id="A0A7Y9J369"/>
<keyword evidence="1 3" id="KW-0378">Hydrolase</keyword>
<gene>
    <name evidence="3" type="ORF">BJ968_004268</name>
</gene>
<protein>
    <submittedName>
        <fullName evidence="3">Putative amidohydrolase</fullName>
    </submittedName>
</protein>
<evidence type="ECO:0000256" key="1">
    <source>
        <dbReference type="ARBA" id="ARBA00022801"/>
    </source>
</evidence>
<proteinExistence type="predicted"/>
<organism evidence="3 4">
    <name type="scientific">Kineococcus aurantiacus</name>
    <dbReference type="NCBI Taxonomy" id="37633"/>
    <lineage>
        <taxon>Bacteria</taxon>
        <taxon>Bacillati</taxon>
        <taxon>Actinomycetota</taxon>
        <taxon>Actinomycetes</taxon>
        <taxon>Kineosporiales</taxon>
        <taxon>Kineosporiaceae</taxon>
        <taxon>Kineococcus</taxon>
    </lineage>
</organism>
<evidence type="ECO:0000313" key="4">
    <source>
        <dbReference type="Proteomes" id="UP000521922"/>
    </source>
</evidence>
<reference evidence="3 4" key="1">
    <citation type="submission" date="2020-07" db="EMBL/GenBank/DDBJ databases">
        <title>Sequencing the genomes of 1000 actinobacteria strains.</title>
        <authorList>
            <person name="Klenk H.-P."/>
        </authorList>
    </citation>
    <scope>NUCLEOTIDE SEQUENCE [LARGE SCALE GENOMIC DNA]</scope>
    <source>
        <strain evidence="3 4">DSM 7487</strain>
    </source>
</reference>
<dbReference type="PROSITE" id="PS50263">
    <property type="entry name" value="CN_HYDROLASE"/>
    <property type="match status" value="1"/>
</dbReference>
<accession>A0A7Y9J369</accession>
<dbReference type="InterPro" id="IPR050345">
    <property type="entry name" value="Aliph_Amidase/BUP"/>
</dbReference>
<dbReference type="PANTHER" id="PTHR43674">
    <property type="entry name" value="NITRILASE C965.09-RELATED"/>
    <property type="match status" value="1"/>
</dbReference>
<keyword evidence="4" id="KW-1185">Reference proteome</keyword>
<dbReference type="InterPro" id="IPR003010">
    <property type="entry name" value="C-N_Hydrolase"/>
</dbReference>
<comment type="caution">
    <text evidence="3">The sequence shown here is derived from an EMBL/GenBank/DDBJ whole genome shotgun (WGS) entry which is preliminary data.</text>
</comment>
<evidence type="ECO:0000313" key="3">
    <source>
        <dbReference type="EMBL" id="NYD24728.1"/>
    </source>
</evidence>
<dbReference type="PANTHER" id="PTHR43674:SF2">
    <property type="entry name" value="BETA-UREIDOPROPIONASE"/>
    <property type="match status" value="1"/>
</dbReference>
<evidence type="ECO:0000259" key="2">
    <source>
        <dbReference type="PROSITE" id="PS50263"/>
    </source>
</evidence>
<feature type="domain" description="CN hydrolase" evidence="2">
    <location>
        <begin position="12"/>
        <end position="279"/>
    </location>
</feature>
<dbReference type="GO" id="GO:0016811">
    <property type="term" value="F:hydrolase activity, acting on carbon-nitrogen (but not peptide) bonds, in linear amides"/>
    <property type="evidence" value="ECO:0007669"/>
    <property type="project" value="TreeGrafter"/>
</dbReference>
<dbReference type="SUPFAM" id="SSF56317">
    <property type="entry name" value="Carbon-nitrogen hydrolase"/>
    <property type="match status" value="1"/>
</dbReference>